<keyword evidence="4 5" id="KW-0472">Membrane</keyword>
<feature type="domain" description="ABC transmembrane type-2" evidence="6">
    <location>
        <begin position="20"/>
        <end position="244"/>
    </location>
</feature>
<proteinExistence type="inferred from homology"/>
<dbReference type="AlphaFoldDB" id="A0A316A485"/>
<accession>A0A316A485</accession>
<evidence type="ECO:0000256" key="4">
    <source>
        <dbReference type="ARBA" id="ARBA00023136"/>
    </source>
</evidence>
<dbReference type="InterPro" id="IPR000412">
    <property type="entry name" value="ABC_2_transport"/>
</dbReference>
<dbReference type="PANTHER" id="PTHR43229:SF2">
    <property type="entry name" value="NODULATION PROTEIN J"/>
    <property type="match status" value="1"/>
</dbReference>
<evidence type="ECO:0000313" key="7">
    <source>
        <dbReference type="EMBL" id="SUQ12326.1"/>
    </source>
</evidence>
<sequence length="247" mass="27526">MYQFRRILKMDLVNLFTNPMWLFYTTAFPFALTLIFGFLAKGSYSDNITSYDFYGITTMIYSALNAATLAANSFMEKDIKGPNMRLIYAPVPSFAIYFPKIIATVIFTTVCYTAVALLLRVTAHVNFGETSTIYLWLLMILVEIFAASFSVMLCCVLKTEAAVNQILSFAITLMTLLGGVFFPVDGLGKTVTAVSNLSPVKWVALSAFQIIYDGKFTLLLPACIILTVVSVICILFSTKFFKTEDFV</sequence>
<evidence type="ECO:0000313" key="8">
    <source>
        <dbReference type="Proteomes" id="UP000254051"/>
    </source>
</evidence>
<organism evidence="7 8">
    <name type="scientific">Faecalicatena contorta</name>
    <dbReference type="NCBI Taxonomy" id="39482"/>
    <lineage>
        <taxon>Bacteria</taxon>
        <taxon>Bacillati</taxon>
        <taxon>Bacillota</taxon>
        <taxon>Clostridia</taxon>
        <taxon>Lachnospirales</taxon>
        <taxon>Lachnospiraceae</taxon>
        <taxon>Faecalicatena</taxon>
    </lineage>
</organism>
<dbReference type="OrthoDB" id="2589236at2"/>
<dbReference type="InterPro" id="IPR051784">
    <property type="entry name" value="Nod_factor_ABC_transporter"/>
</dbReference>
<dbReference type="PANTHER" id="PTHR43229">
    <property type="entry name" value="NODULATION PROTEIN J"/>
    <property type="match status" value="1"/>
</dbReference>
<comment type="subcellular location">
    <subcellularLocation>
        <location evidence="5">Cell membrane</location>
        <topology evidence="5">Multi-pass membrane protein</topology>
    </subcellularLocation>
    <subcellularLocation>
        <location evidence="1">Membrane</location>
        <topology evidence="1">Multi-pass membrane protein</topology>
    </subcellularLocation>
</comment>
<feature type="transmembrane region" description="Helical" evidence="5">
    <location>
        <begin position="216"/>
        <end position="236"/>
    </location>
</feature>
<dbReference type="Proteomes" id="UP000254051">
    <property type="component" value="Unassembled WGS sequence"/>
</dbReference>
<keyword evidence="5" id="KW-0813">Transport</keyword>
<protein>
    <recommendedName>
        <fullName evidence="5">Transport permease protein</fullName>
    </recommendedName>
</protein>
<name>A0A316A485_9FIRM</name>
<dbReference type="Pfam" id="PF01061">
    <property type="entry name" value="ABC2_membrane"/>
    <property type="match status" value="1"/>
</dbReference>
<evidence type="ECO:0000256" key="3">
    <source>
        <dbReference type="ARBA" id="ARBA00022989"/>
    </source>
</evidence>
<dbReference type="PROSITE" id="PS51012">
    <property type="entry name" value="ABC_TM2"/>
    <property type="match status" value="1"/>
</dbReference>
<evidence type="ECO:0000259" key="6">
    <source>
        <dbReference type="PROSITE" id="PS51012"/>
    </source>
</evidence>
<dbReference type="PIRSF" id="PIRSF006648">
    <property type="entry name" value="DrrB"/>
    <property type="match status" value="1"/>
</dbReference>
<comment type="similarity">
    <text evidence="5">Belongs to the ABC-2 integral membrane protein family.</text>
</comment>
<gene>
    <name evidence="7" type="ORF">SAMN05216529_101217</name>
</gene>
<keyword evidence="5" id="KW-1003">Cell membrane</keyword>
<dbReference type="GO" id="GO:0043190">
    <property type="term" value="C:ATP-binding cassette (ABC) transporter complex"/>
    <property type="evidence" value="ECO:0007669"/>
    <property type="project" value="InterPro"/>
</dbReference>
<evidence type="ECO:0000256" key="5">
    <source>
        <dbReference type="RuleBase" id="RU361157"/>
    </source>
</evidence>
<reference evidence="8" key="1">
    <citation type="submission" date="2017-07" db="EMBL/GenBank/DDBJ databases">
        <authorList>
            <person name="Varghese N."/>
            <person name="Submissions S."/>
        </authorList>
    </citation>
    <scope>NUCLEOTIDE SEQUENCE [LARGE SCALE GENOMIC DNA]</scope>
    <source>
        <strain evidence="8">NLAE-zl-C134</strain>
    </source>
</reference>
<keyword evidence="8" id="KW-1185">Reference proteome</keyword>
<dbReference type="GO" id="GO:0140359">
    <property type="term" value="F:ABC-type transporter activity"/>
    <property type="evidence" value="ECO:0007669"/>
    <property type="project" value="InterPro"/>
</dbReference>
<evidence type="ECO:0000256" key="2">
    <source>
        <dbReference type="ARBA" id="ARBA00022692"/>
    </source>
</evidence>
<keyword evidence="3 5" id="KW-1133">Transmembrane helix</keyword>
<dbReference type="RefSeq" id="WP_109708354.1">
    <property type="nucleotide sequence ID" value="NZ_QGDS01000001.1"/>
</dbReference>
<feature type="transmembrane region" description="Helical" evidence="5">
    <location>
        <begin position="53"/>
        <end position="75"/>
    </location>
</feature>
<dbReference type="InterPro" id="IPR013525">
    <property type="entry name" value="ABC2_TM"/>
</dbReference>
<evidence type="ECO:0000256" key="1">
    <source>
        <dbReference type="ARBA" id="ARBA00004141"/>
    </source>
</evidence>
<feature type="transmembrane region" description="Helical" evidence="5">
    <location>
        <begin position="133"/>
        <end position="154"/>
    </location>
</feature>
<feature type="transmembrane region" description="Helical" evidence="5">
    <location>
        <begin position="21"/>
        <end position="41"/>
    </location>
</feature>
<keyword evidence="2 5" id="KW-0812">Transmembrane</keyword>
<feature type="transmembrane region" description="Helical" evidence="5">
    <location>
        <begin position="96"/>
        <end position="121"/>
    </location>
</feature>
<feature type="transmembrane region" description="Helical" evidence="5">
    <location>
        <begin position="166"/>
        <end position="184"/>
    </location>
</feature>
<dbReference type="InterPro" id="IPR047817">
    <property type="entry name" value="ABC2_TM_bact-type"/>
</dbReference>
<dbReference type="EMBL" id="UHJJ01000001">
    <property type="protein sequence ID" value="SUQ12326.1"/>
    <property type="molecule type" value="Genomic_DNA"/>
</dbReference>